<dbReference type="EMBL" id="JBBPHU010000024">
    <property type="protein sequence ID" value="KAK7508828.1"/>
    <property type="molecule type" value="Genomic_DNA"/>
</dbReference>
<evidence type="ECO:0000256" key="2">
    <source>
        <dbReference type="SAM" id="MobiDB-lite"/>
    </source>
</evidence>
<evidence type="ECO:0000256" key="1">
    <source>
        <dbReference type="SAM" id="Coils"/>
    </source>
</evidence>
<accession>A0ABR1K754</accession>
<reference evidence="3 4" key="1">
    <citation type="submission" date="2024-04" db="EMBL/GenBank/DDBJ databases">
        <title>Phyllosticta paracitricarpa is synonymous to the EU quarantine fungus P. citricarpa based on phylogenomic analyses.</title>
        <authorList>
            <consortium name="Lawrence Berkeley National Laboratory"/>
            <person name="Van Ingen-Buijs V.A."/>
            <person name="Van Westerhoven A.C."/>
            <person name="Haridas S."/>
            <person name="Skiadas P."/>
            <person name="Martin F."/>
            <person name="Groenewald J.Z."/>
            <person name="Crous P.W."/>
            <person name="Seidl M.F."/>
        </authorList>
    </citation>
    <scope>NUCLEOTIDE SEQUENCE [LARGE SCALE GENOMIC DNA]</scope>
    <source>
        <strain evidence="3 4">CBS 123371</strain>
    </source>
</reference>
<feature type="coiled-coil region" evidence="1">
    <location>
        <begin position="44"/>
        <end position="92"/>
    </location>
</feature>
<evidence type="ECO:0000313" key="4">
    <source>
        <dbReference type="Proteomes" id="UP001363622"/>
    </source>
</evidence>
<gene>
    <name evidence="3" type="ORF">IWZ03DRAFT_410109</name>
</gene>
<protein>
    <submittedName>
        <fullName evidence="3">Uncharacterized protein</fullName>
    </submittedName>
</protein>
<feature type="region of interest" description="Disordered" evidence="2">
    <location>
        <begin position="1"/>
        <end position="35"/>
    </location>
</feature>
<keyword evidence="1" id="KW-0175">Coiled coil</keyword>
<dbReference type="Proteomes" id="UP001363622">
    <property type="component" value="Unassembled WGS sequence"/>
</dbReference>
<proteinExistence type="predicted"/>
<name>A0ABR1K754_9PEZI</name>
<keyword evidence="4" id="KW-1185">Reference proteome</keyword>
<organism evidence="3 4">
    <name type="scientific">Phyllosticta citriasiana</name>
    <dbReference type="NCBI Taxonomy" id="595635"/>
    <lineage>
        <taxon>Eukaryota</taxon>
        <taxon>Fungi</taxon>
        <taxon>Dikarya</taxon>
        <taxon>Ascomycota</taxon>
        <taxon>Pezizomycotina</taxon>
        <taxon>Dothideomycetes</taxon>
        <taxon>Dothideomycetes incertae sedis</taxon>
        <taxon>Botryosphaeriales</taxon>
        <taxon>Phyllostictaceae</taxon>
        <taxon>Phyllosticta</taxon>
    </lineage>
</organism>
<comment type="caution">
    <text evidence="3">The sequence shown here is derived from an EMBL/GenBank/DDBJ whole genome shotgun (WGS) entry which is preliminary data.</text>
</comment>
<evidence type="ECO:0000313" key="3">
    <source>
        <dbReference type="EMBL" id="KAK7508828.1"/>
    </source>
</evidence>
<sequence>MSSRRQIERPAVAELEQMGHGASVGESKRERQSRESILQMTETIARLEDDIKAKMATIEYLRQENNDLRGRLARKEAQLQRTAESLNRANEQRARQMQIVADASQAGTETGFCGTQ</sequence>
<dbReference type="Gene3D" id="1.20.5.1700">
    <property type="match status" value="1"/>
</dbReference>